<dbReference type="InterPro" id="IPR043502">
    <property type="entry name" value="DNA/RNA_pol_sf"/>
</dbReference>
<dbReference type="PANTHER" id="PTHR34047">
    <property type="entry name" value="NUCLEAR INTRON MATURASE 1, MITOCHONDRIAL-RELATED"/>
    <property type="match status" value="1"/>
</dbReference>
<keyword evidence="3" id="KW-1185">Reference proteome</keyword>
<reference evidence="3" key="1">
    <citation type="submission" date="2016-10" db="EMBL/GenBank/DDBJ databases">
        <authorList>
            <person name="Varghese N."/>
            <person name="Submissions S."/>
        </authorList>
    </citation>
    <scope>NUCLEOTIDE SEQUENCE [LARGE SCALE GENOMIC DNA]</scope>
    <source>
        <strain evidence="3">IBRC-M 10761</strain>
    </source>
</reference>
<protein>
    <recommendedName>
        <fullName evidence="4">RNA-directed DNA polymerase</fullName>
    </recommendedName>
</protein>
<dbReference type="PANTHER" id="PTHR34047:SF3">
    <property type="entry name" value="BLR2052 PROTEIN"/>
    <property type="match status" value="1"/>
</dbReference>
<evidence type="ECO:0000256" key="1">
    <source>
        <dbReference type="ARBA" id="ARBA00034120"/>
    </source>
</evidence>
<sequence length="96" mass="11076">MTDYYETKSQPITKLMVWQAYKKVKSNKGSAGIDRMDWEELDSDLTSHLYKLWNRLTSGSYFPVPVKRVEISKIDGGVRKLGVPTLLDRIAQQVVR</sequence>
<evidence type="ECO:0000313" key="3">
    <source>
        <dbReference type="Proteomes" id="UP000199403"/>
    </source>
</evidence>
<evidence type="ECO:0008006" key="4">
    <source>
        <dbReference type="Google" id="ProtNLM"/>
    </source>
</evidence>
<organism evidence="2 3">
    <name type="scientific">Cyclobacterium xiamenense</name>
    <dbReference type="NCBI Taxonomy" id="1297121"/>
    <lineage>
        <taxon>Bacteria</taxon>
        <taxon>Pseudomonadati</taxon>
        <taxon>Bacteroidota</taxon>
        <taxon>Cytophagia</taxon>
        <taxon>Cytophagales</taxon>
        <taxon>Cyclobacteriaceae</taxon>
        <taxon>Cyclobacterium</taxon>
    </lineage>
</organism>
<dbReference type="Proteomes" id="UP000199403">
    <property type="component" value="Unassembled WGS sequence"/>
</dbReference>
<comment type="similarity">
    <text evidence="1">Belongs to the bacterial reverse transcriptase family.</text>
</comment>
<dbReference type="EMBL" id="FNZH01000006">
    <property type="protein sequence ID" value="SEJ63146.1"/>
    <property type="molecule type" value="Genomic_DNA"/>
</dbReference>
<proteinExistence type="inferred from homology"/>
<accession>A0A1H7ADX2</accession>
<dbReference type="STRING" id="1416801.SAMN05192553_106188"/>
<evidence type="ECO:0000313" key="2">
    <source>
        <dbReference type="EMBL" id="SEJ63146.1"/>
    </source>
</evidence>
<gene>
    <name evidence="2" type="ORF">SAMN05192553_106188</name>
</gene>
<dbReference type="AlphaFoldDB" id="A0A1H7ADX2"/>
<name>A0A1H7ADX2_9BACT</name>
<dbReference type="RefSeq" id="WP_218145606.1">
    <property type="nucleotide sequence ID" value="NZ_FNZH01000006.1"/>
</dbReference>
<dbReference type="SUPFAM" id="SSF56672">
    <property type="entry name" value="DNA/RNA polymerases"/>
    <property type="match status" value="1"/>
</dbReference>
<dbReference type="InterPro" id="IPR051083">
    <property type="entry name" value="GrpII_Intron_Splice-Mob/Def"/>
</dbReference>